<comment type="caution">
    <text evidence="2">The sequence shown here is derived from an EMBL/GenBank/DDBJ whole genome shotgun (WGS) entry which is preliminary data.</text>
</comment>
<evidence type="ECO:0000256" key="1">
    <source>
        <dbReference type="SAM" id="MobiDB-lite"/>
    </source>
</evidence>
<dbReference type="RefSeq" id="WP_280616706.1">
    <property type="nucleotide sequence ID" value="NZ_JAROYP010000005.1"/>
</dbReference>
<protein>
    <submittedName>
        <fullName evidence="2">Uncharacterized protein</fullName>
    </submittedName>
</protein>
<name>A0AAW6SRW2_9BACI</name>
<feature type="region of interest" description="Disordered" evidence="1">
    <location>
        <begin position="1"/>
        <end position="42"/>
    </location>
</feature>
<sequence length="62" mass="7560">MKLADHLNHKQRKHMEKLRKRNKPPSKKKHKGKVKEEKINWSEIMGTKRDTYKRVGGRVRRK</sequence>
<dbReference type="AlphaFoldDB" id="A0AAW6SRW2"/>
<gene>
    <name evidence="2" type="ORF">P5X88_11150</name>
</gene>
<dbReference type="EMBL" id="JAROYP010000005">
    <property type="protein sequence ID" value="MDH5161499.1"/>
    <property type="molecule type" value="Genomic_DNA"/>
</dbReference>
<reference evidence="2" key="1">
    <citation type="submission" date="2023-03" db="EMBL/GenBank/DDBJ databases">
        <title>Bacterial isolates from washroom surfaces on a university campus.</title>
        <authorList>
            <person name="Holman D.B."/>
            <person name="Gzyl K.E."/>
            <person name="Taheri A.E."/>
        </authorList>
    </citation>
    <scope>NUCLEOTIDE SEQUENCE</scope>
    <source>
        <strain evidence="2">RD03</strain>
    </source>
</reference>
<evidence type="ECO:0000313" key="3">
    <source>
        <dbReference type="Proteomes" id="UP001159179"/>
    </source>
</evidence>
<feature type="compositionally biased region" description="Basic residues" evidence="1">
    <location>
        <begin position="9"/>
        <end position="33"/>
    </location>
</feature>
<proteinExistence type="predicted"/>
<organism evidence="2 3">
    <name type="scientific">Heyndrickxia oleronia</name>
    <dbReference type="NCBI Taxonomy" id="38875"/>
    <lineage>
        <taxon>Bacteria</taxon>
        <taxon>Bacillati</taxon>
        <taxon>Bacillota</taxon>
        <taxon>Bacilli</taxon>
        <taxon>Bacillales</taxon>
        <taxon>Bacillaceae</taxon>
        <taxon>Heyndrickxia</taxon>
    </lineage>
</organism>
<evidence type="ECO:0000313" key="2">
    <source>
        <dbReference type="EMBL" id="MDH5161499.1"/>
    </source>
</evidence>
<accession>A0AAW6SRW2</accession>
<dbReference type="Proteomes" id="UP001159179">
    <property type="component" value="Unassembled WGS sequence"/>
</dbReference>